<keyword evidence="2 5" id="KW-0238">DNA-binding</keyword>
<dbReference type="PANTHER" id="PTHR30146:SF138">
    <property type="entry name" value="TRANSCRIPTIONAL REGULATORY PROTEIN"/>
    <property type="match status" value="1"/>
</dbReference>
<dbReference type="GO" id="GO:0000976">
    <property type="term" value="F:transcription cis-regulatory region binding"/>
    <property type="evidence" value="ECO:0007669"/>
    <property type="project" value="TreeGrafter"/>
</dbReference>
<dbReference type="SUPFAM" id="SSF47413">
    <property type="entry name" value="lambda repressor-like DNA-binding domains"/>
    <property type="match status" value="1"/>
</dbReference>
<dbReference type="InterPro" id="IPR046335">
    <property type="entry name" value="LacI/GalR-like_sensor"/>
</dbReference>
<name>A0AAU7J9H1_9HYPH</name>
<sequence>MSDTGRQSPTLQSVADLAGVHRSTASRALNPATSHMLAADVVERIRLAASSLGYRRDALAAGLRTGRSRLVGVVVPDIANPVFGPILRGIESALSEQGHSVLVANAGQEEDGQAAIVEEFIGRRVDGLILATARRDDPVLSLCLAAGVPTVLVNRLEQGGRVSAVVSDDRAGMRMAVAHLVGLGHRRIGHLAGPQHLSTGLLRREGFGQGLAEAGLPPGPVEVASAYTREAGEQAAAALLRRADLTAIVAANDLLALGAYRAAQALGLRRPGDLSIVGHNDMPLVDMVEPPLTTVRIRHQEMGLEAARLLLREIAERGRAPSLVVTEPLLIVRGSTAAPAPIR</sequence>
<evidence type="ECO:0000313" key="5">
    <source>
        <dbReference type="EMBL" id="XBO36801.1"/>
    </source>
</evidence>
<feature type="domain" description="HTH lacI-type" evidence="4">
    <location>
        <begin position="9"/>
        <end position="65"/>
    </location>
</feature>
<dbReference type="Gene3D" id="3.40.50.2300">
    <property type="match status" value="2"/>
</dbReference>
<dbReference type="InterPro" id="IPR010982">
    <property type="entry name" value="Lambda_DNA-bd_dom_sf"/>
</dbReference>
<evidence type="ECO:0000256" key="1">
    <source>
        <dbReference type="ARBA" id="ARBA00023015"/>
    </source>
</evidence>
<dbReference type="CDD" id="cd06267">
    <property type="entry name" value="PBP1_LacI_sugar_binding-like"/>
    <property type="match status" value="1"/>
</dbReference>
<keyword evidence="3" id="KW-0804">Transcription</keyword>
<dbReference type="InterPro" id="IPR000843">
    <property type="entry name" value="HTH_LacI"/>
</dbReference>
<reference evidence="5" key="1">
    <citation type="submission" date="2024-05" db="EMBL/GenBank/DDBJ databases">
        <authorList>
            <person name="Kim S."/>
            <person name="Heo J."/>
            <person name="Choi H."/>
            <person name="Choi Y."/>
            <person name="Kwon S.-W."/>
            <person name="Kim Y."/>
        </authorList>
    </citation>
    <scope>NUCLEOTIDE SEQUENCE</scope>
    <source>
        <strain evidence="5">KACC 23698</strain>
    </source>
</reference>
<dbReference type="Pfam" id="PF13377">
    <property type="entry name" value="Peripla_BP_3"/>
    <property type="match status" value="1"/>
</dbReference>
<dbReference type="EMBL" id="CP157484">
    <property type="protein sequence ID" value="XBO36801.1"/>
    <property type="molecule type" value="Genomic_DNA"/>
</dbReference>
<organism evidence="5">
    <name type="scientific">Alsobacter sp. KACC 23698</name>
    <dbReference type="NCBI Taxonomy" id="3149229"/>
    <lineage>
        <taxon>Bacteria</taxon>
        <taxon>Pseudomonadati</taxon>
        <taxon>Pseudomonadota</taxon>
        <taxon>Alphaproteobacteria</taxon>
        <taxon>Hyphomicrobiales</taxon>
        <taxon>Alsobacteraceae</taxon>
        <taxon>Alsobacter</taxon>
    </lineage>
</organism>
<dbReference type="Gene3D" id="1.10.260.40">
    <property type="entry name" value="lambda repressor-like DNA-binding domains"/>
    <property type="match status" value="1"/>
</dbReference>
<dbReference type="InterPro" id="IPR028082">
    <property type="entry name" value="Peripla_BP_I"/>
</dbReference>
<dbReference type="CDD" id="cd01392">
    <property type="entry name" value="HTH_LacI"/>
    <property type="match status" value="1"/>
</dbReference>
<protein>
    <submittedName>
        <fullName evidence="5">LacI family DNA-binding transcriptional regulator</fullName>
    </submittedName>
</protein>
<evidence type="ECO:0000259" key="4">
    <source>
        <dbReference type="PROSITE" id="PS50932"/>
    </source>
</evidence>
<accession>A0AAU7J9H1</accession>
<evidence type="ECO:0000256" key="2">
    <source>
        <dbReference type="ARBA" id="ARBA00023125"/>
    </source>
</evidence>
<evidence type="ECO:0000256" key="3">
    <source>
        <dbReference type="ARBA" id="ARBA00023163"/>
    </source>
</evidence>
<dbReference type="RefSeq" id="WP_406853617.1">
    <property type="nucleotide sequence ID" value="NZ_CP157484.1"/>
</dbReference>
<dbReference type="SUPFAM" id="SSF53822">
    <property type="entry name" value="Periplasmic binding protein-like I"/>
    <property type="match status" value="1"/>
</dbReference>
<dbReference type="AlphaFoldDB" id="A0AAU7J9H1"/>
<proteinExistence type="predicted"/>
<gene>
    <name evidence="5" type="ORF">ABEG18_13710</name>
</gene>
<dbReference type="PROSITE" id="PS50932">
    <property type="entry name" value="HTH_LACI_2"/>
    <property type="match status" value="1"/>
</dbReference>
<keyword evidence="1" id="KW-0805">Transcription regulation</keyword>
<dbReference type="GO" id="GO:0003700">
    <property type="term" value="F:DNA-binding transcription factor activity"/>
    <property type="evidence" value="ECO:0007669"/>
    <property type="project" value="TreeGrafter"/>
</dbReference>
<dbReference type="SMART" id="SM00354">
    <property type="entry name" value="HTH_LACI"/>
    <property type="match status" value="1"/>
</dbReference>
<dbReference type="PANTHER" id="PTHR30146">
    <property type="entry name" value="LACI-RELATED TRANSCRIPTIONAL REPRESSOR"/>
    <property type="match status" value="1"/>
</dbReference>